<keyword evidence="2" id="KW-1185">Reference proteome</keyword>
<gene>
    <name evidence="1" type="ORF">Arub01_30470</name>
</gene>
<comment type="caution">
    <text evidence="1">The sequence shown here is derived from an EMBL/GenBank/DDBJ whole genome shotgun (WGS) entry which is preliminary data.</text>
</comment>
<dbReference type="RefSeq" id="WP_067907169.1">
    <property type="nucleotide sequence ID" value="NZ_BSRZ01000006.1"/>
</dbReference>
<proteinExistence type="predicted"/>
<dbReference type="AlphaFoldDB" id="A0A9W6UWA2"/>
<name>A0A9W6UWA2_9ACTN</name>
<accession>A0A9W6UWA2</accession>
<dbReference type="InterPro" id="IPR029074">
    <property type="entry name" value="Imm49"/>
</dbReference>
<evidence type="ECO:0000313" key="1">
    <source>
        <dbReference type="EMBL" id="GLW64803.1"/>
    </source>
</evidence>
<organism evidence="1 2">
    <name type="scientific">Actinomadura rubrobrunea</name>
    <dbReference type="NCBI Taxonomy" id="115335"/>
    <lineage>
        <taxon>Bacteria</taxon>
        <taxon>Bacillati</taxon>
        <taxon>Actinomycetota</taxon>
        <taxon>Actinomycetes</taxon>
        <taxon>Streptosporangiales</taxon>
        <taxon>Thermomonosporaceae</taxon>
        <taxon>Actinomadura</taxon>
    </lineage>
</organism>
<dbReference type="Pfam" id="PF15575">
    <property type="entry name" value="Imm49"/>
    <property type="match status" value="1"/>
</dbReference>
<evidence type="ECO:0000313" key="2">
    <source>
        <dbReference type="Proteomes" id="UP001165124"/>
    </source>
</evidence>
<sequence>MRIARHEVSEERLRAATENFAERIADLVDMQQNVEFDHAFGWEMVGMDLLDYAGARSVADPAIDDDTWKALLSAAEANLGAVYLAGAPKGAPASVTITYTGTGVSYNGVPADAGTLHVSDWLKALYLWIIIGRQDHKRGAFLFIGNRLPEDAGFAHALADYVFGERALVAKYLEDAAGDAASALRALTDGAQDAFWDAIAGMLTAYRSALSDDPRPRTLLPLEPLALTTLAVRGAGWEQRIESDYLPVRLTSGKAAQ</sequence>
<protein>
    <submittedName>
        <fullName evidence="1">Uncharacterized protein</fullName>
    </submittedName>
</protein>
<dbReference type="EMBL" id="BSRZ01000006">
    <property type="protein sequence ID" value="GLW64803.1"/>
    <property type="molecule type" value="Genomic_DNA"/>
</dbReference>
<reference evidence="1" key="1">
    <citation type="submission" date="2023-02" db="EMBL/GenBank/DDBJ databases">
        <title>Actinomadura rubrobrunea NBRC 14622.</title>
        <authorList>
            <person name="Ichikawa N."/>
            <person name="Sato H."/>
            <person name="Tonouchi N."/>
        </authorList>
    </citation>
    <scope>NUCLEOTIDE SEQUENCE</scope>
    <source>
        <strain evidence="1">NBRC 14622</strain>
    </source>
</reference>
<dbReference type="Proteomes" id="UP001165124">
    <property type="component" value="Unassembled WGS sequence"/>
</dbReference>